<dbReference type="SUPFAM" id="SSF52540">
    <property type="entry name" value="P-loop containing nucleoside triphosphate hydrolases"/>
    <property type="match status" value="1"/>
</dbReference>
<dbReference type="Pfam" id="PF00350">
    <property type="entry name" value="Dynamin_N"/>
    <property type="match status" value="1"/>
</dbReference>
<evidence type="ECO:0000313" key="4">
    <source>
        <dbReference type="Proteomes" id="UP000255265"/>
    </source>
</evidence>
<name>A0A370F2W1_9BURK</name>
<dbReference type="PANTHER" id="PTHR43681:SF1">
    <property type="entry name" value="SARCALUMENIN"/>
    <property type="match status" value="1"/>
</dbReference>
<evidence type="ECO:0000313" key="3">
    <source>
        <dbReference type="EMBL" id="RDI16991.1"/>
    </source>
</evidence>
<dbReference type="RefSeq" id="WP_114804922.1">
    <property type="nucleotide sequence ID" value="NZ_QQAV01000018.1"/>
</dbReference>
<dbReference type="InterPro" id="IPR045063">
    <property type="entry name" value="Dynamin_N"/>
</dbReference>
<feature type="region of interest" description="Disordered" evidence="1">
    <location>
        <begin position="637"/>
        <end position="656"/>
    </location>
</feature>
<feature type="domain" description="Dynamin N-terminal" evidence="2">
    <location>
        <begin position="58"/>
        <end position="254"/>
    </location>
</feature>
<dbReference type="OrthoDB" id="5295100at2"/>
<dbReference type="Gene3D" id="3.40.50.300">
    <property type="entry name" value="P-loop containing nucleotide triphosphate hydrolases"/>
    <property type="match status" value="1"/>
</dbReference>
<dbReference type="EMBL" id="QQAV01000018">
    <property type="protein sequence ID" value="RDI16991.1"/>
    <property type="molecule type" value="Genomic_DNA"/>
</dbReference>
<evidence type="ECO:0000259" key="2">
    <source>
        <dbReference type="Pfam" id="PF00350"/>
    </source>
</evidence>
<protein>
    <submittedName>
        <fullName evidence="3">Dynamin family protein</fullName>
    </submittedName>
</protein>
<dbReference type="AlphaFoldDB" id="A0A370F2W1"/>
<dbReference type="InterPro" id="IPR051943">
    <property type="entry name" value="TRAFAC_Dynamin-like_GTPase"/>
</dbReference>
<comment type="caution">
    <text evidence="3">The sequence shown here is derived from an EMBL/GenBank/DDBJ whole genome shotgun (WGS) entry which is preliminary data.</text>
</comment>
<dbReference type="Proteomes" id="UP000255265">
    <property type="component" value="Unassembled WGS sequence"/>
</dbReference>
<keyword evidence="4" id="KW-1185">Reference proteome</keyword>
<accession>A0A370F2W1</accession>
<dbReference type="InterPro" id="IPR027417">
    <property type="entry name" value="P-loop_NTPase"/>
</dbReference>
<gene>
    <name evidence="3" type="ORF">DFR41_11818</name>
</gene>
<evidence type="ECO:0000256" key="1">
    <source>
        <dbReference type="SAM" id="MobiDB-lite"/>
    </source>
</evidence>
<reference evidence="3 4" key="1">
    <citation type="submission" date="2018-07" db="EMBL/GenBank/DDBJ databases">
        <title>Genomic Encyclopedia of Type Strains, Phase IV (KMG-IV): sequencing the most valuable type-strain genomes for metagenomic binning, comparative biology and taxonomic classification.</title>
        <authorList>
            <person name="Goeker M."/>
        </authorList>
    </citation>
    <scope>NUCLEOTIDE SEQUENCE [LARGE SCALE GENOMIC DNA]</scope>
    <source>
        <strain evidence="3 4">DSM 21352</strain>
    </source>
</reference>
<sequence length="656" mass="72650">MSVPFSQQFEQHGAWRRSLAHRLRWLASWLGDNDLLDDAVAERLRHAESLMRDSRVMVAFVAEFSRGKSELINALFFADYGRRIMPASAGRTTMCPVELRHDAGQAPGLRLLPIDTRLVPRSLQQWRESSEGWTGIALSPDDGEQLAAAMQKVAEVDRVPLERAKALGFWREDACDDALPVDAHRHVEVPRWRHAVLNLPHPLLEQGLVILDTPGLNAIGAEPELTMSLLPQAHAVLFILGADTGVTRSDLAIWREHLGEAAPAVASRIVALNKIDTLWDSLSAPGQIEAQIERQCALSADMLGVPRRRVLPVSAQKGLQARIAGDAPLLQASRLPALEALLGQGLLAEREAILRRAVEGGLDAVRAEAQRILRLRQRELTEQGMELEGLRGKNTATLRHMMRRVEQEQSEFEAGAERVSALRAVLGKRMREMQAVLGPTALKSDMAQFAQALGRPGIKLQLAQVYARTFDGLRTNLCDVQATMAELQAMLHAAFRQLNAEHGFALQAPAEPDLSKYIAEMSSIEQSHLHYLGMGNILRLVQSEFCERLAQALSSRVRTVRDAALGEIEDWRRSAFSQMDRQMNERRATYARRVESMARVRDAASSLDERLAELAGQGAQLRALEQRLRDLCEVLVGRKPEPGAPPAAGDTQLRAA</sequence>
<organism evidence="3 4">
    <name type="scientific">Pseudacidovorax intermedius</name>
    <dbReference type="NCBI Taxonomy" id="433924"/>
    <lineage>
        <taxon>Bacteria</taxon>
        <taxon>Pseudomonadati</taxon>
        <taxon>Pseudomonadota</taxon>
        <taxon>Betaproteobacteria</taxon>
        <taxon>Burkholderiales</taxon>
        <taxon>Comamonadaceae</taxon>
        <taxon>Pseudacidovorax</taxon>
    </lineage>
</organism>
<dbReference type="PANTHER" id="PTHR43681">
    <property type="entry name" value="TRANSMEMBRANE GTPASE FZO"/>
    <property type="match status" value="1"/>
</dbReference>
<proteinExistence type="predicted"/>